<evidence type="ECO:0000259" key="3">
    <source>
        <dbReference type="PROSITE" id="PS51651"/>
    </source>
</evidence>
<dbReference type="Pfam" id="PF20421">
    <property type="entry name" value="DHR-2_Lobe_C"/>
    <property type="match status" value="1"/>
</dbReference>
<dbReference type="CDD" id="cd11684">
    <property type="entry name" value="DHR2_DOCK"/>
    <property type="match status" value="1"/>
</dbReference>
<organism evidence="4 5">
    <name type="scientific">Komagataella pastoris</name>
    <name type="common">Yeast</name>
    <name type="synonym">Pichia pastoris</name>
    <dbReference type="NCBI Taxonomy" id="4922"/>
    <lineage>
        <taxon>Eukaryota</taxon>
        <taxon>Fungi</taxon>
        <taxon>Dikarya</taxon>
        <taxon>Ascomycota</taxon>
        <taxon>Saccharomycotina</taxon>
        <taxon>Pichiomycetes</taxon>
        <taxon>Pichiales</taxon>
        <taxon>Pichiaceae</taxon>
        <taxon>Komagataella</taxon>
    </lineage>
</organism>
<feature type="compositionally biased region" description="Basic residues" evidence="2">
    <location>
        <begin position="1842"/>
        <end position="1856"/>
    </location>
</feature>
<dbReference type="PANTHER" id="PTHR45653">
    <property type="entry name" value="DEDICATOR OF CYTOKINESIS"/>
    <property type="match status" value="1"/>
</dbReference>
<dbReference type="OrthoDB" id="18896at2759"/>
<dbReference type="GO" id="GO:0007264">
    <property type="term" value="P:small GTPase-mediated signal transduction"/>
    <property type="evidence" value="ECO:0007669"/>
    <property type="project" value="InterPro"/>
</dbReference>
<dbReference type="PROSITE" id="PS51651">
    <property type="entry name" value="DOCKER"/>
    <property type="match status" value="1"/>
</dbReference>
<feature type="region of interest" description="Disordered" evidence="2">
    <location>
        <begin position="1828"/>
        <end position="1856"/>
    </location>
</feature>
<evidence type="ECO:0000313" key="5">
    <source>
        <dbReference type="Proteomes" id="UP000094565"/>
    </source>
</evidence>
<name>A0A1B2JB32_PICPA</name>
<dbReference type="Proteomes" id="UP000094565">
    <property type="component" value="Chromosome 2"/>
</dbReference>
<dbReference type="InterPro" id="IPR046773">
    <property type="entry name" value="DOCKER_Lobe_C"/>
</dbReference>
<gene>
    <name evidence="4" type="primary">YLR422W</name>
    <name evidence="4" type="ORF">ATY40_BA7502565</name>
</gene>
<dbReference type="PANTHER" id="PTHR45653:SF10">
    <property type="entry name" value="MYOBLAST CITY, ISOFORM B"/>
    <property type="match status" value="1"/>
</dbReference>
<accession>A0A1B2JB32</accession>
<evidence type="ECO:0000256" key="1">
    <source>
        <dbReference type="PROSITE-ProRule" id="PRU00984"/>
    </source>
</evidence>
<reference evidence="4 5" key="1">
    <citation type="submission" date="2016-02" db="EMBL/GenBank/DDBJ databases">
        <title>Comparative genomic and transcriptomic foundation for Pichia pastoris.</title>
        <authorList>
            <person name="Love K.R."/>
            <person name="Shah K.A."/>
            <person name="Whittaker C.A."/>
            <person name="Wu J."/>
            <person name="Bartlett M.C."/>
            <person name="Ma D."/>
            <person name="Leeson R.L."/>
            <person name="Priest M."/>
            <person name="Young S.K."/>
            <person name="Love J.C."/>
        </authorList>
    </citation>
    <scope>NUCLEOTIDE SEQUENCE [LARGE SCALE GENOMIC DNA]</scope>
    <source>
        <strain evidence="4 5">ATCC 28485</strain>
    </source>
</reference>
<evidence type="ECO:0000313" key="4">
    <source>
        <dbReference type="EMBL" id="ANZ75065.1"/>
    </source>
</evidence>
<dbReference type="GO" id="GO:0005886">
    <property type="term" value="C:plasma membrane"/>
    <property type="evidence" value="ECO:0007669"/>
    <property type="project" value="TreeGrafter"/>
</dbReference>
<keyword evidence="5" id="KW-1185">Reference proteome</keyword>
<dbReference type="Gene3D" id="1.25.40.410">
    <property type="match status" value="1"/>
</dbReference>
<dbReference type="Gene3D" id="1.20.58.740">
    <property type="match status" value="1"/>
</dbReference>
<evidence type="ECO:0000256" key="2">
    <source>
        <dbReference type="SAM" id="MobiDB-lite"/>
    </source>
</evidence>
<dbReference type="InterPro" id="IPR043162">
    <property type="entry name" value="DOCK_C_lobe_C"/>
</dbReference>
<dbReference type="InterPro" id="IPR026791">
    <property type="entry name" value="DOCK"/>
</dbReference>
<dbReference type="Pfam" id="PF25338">
    <property type="entry name" value="C2_DCK_4th"/>
    <property type="match status" value="1"/>
</dbReference>
<proteinExistence type="inferred from homology"/>
<feature type="domain" description="DOCKER" evidence="3">
    <location>
        <begin position="1368"/>
        <end position="1777"/>
    </location>
</feature>
<dbReference type="InterPro" id="IPR057500">
    <property type="entry name" value="C2_DCK1_4th"/>
</dbReference>
<dbReference type="InterPro" id="IPR043161">
    <property type="entry name" value="DOCK_C_lobe_A"/>
</dbReference>
<dbReference type="GO" id="GO:0031267">
    <property type="term" value="F:small GTPase binding"/>
    <property type="evidence" value="ECO:0007669"/>
    <property type="project" value="TreeGrafter"/>
</dbReference>
<dbReference type="GO" id="GO:0005737">
    <property type="term" value="C:cytoplasm"/>
    <property type="evidence" value="ECO:0007669"/>
    <property type="project" value="TreeGrafter"/>
</dbReference>
<protein>
    <submittedName>
        <fullName evidence="4">BA75_02565T0</fullName>
    </submittedName>
</protein>
<comment type="similarity">
    <text evidence="1">Belongs to the DOCK family.</text>
</comment>
<dbReference type="InterPro" id="IPR027357">
    <property type="entry name" value="DOCKER_dom"/>
</dbReference>
<dbReference type="EMBL" id="CP014585">
    <property type="protein sequence ID" value="ANZ75065.1"/>
    <property type="molecule type" value="Genomic_DNA"/>
</dbReference>
<sequence>MMSEWSPLPKMLHGRFLKAFSPFESLPKGKAKQLSSELHEIHPGDECIMFETNGDEWARGYVISQPLLSEFSAAAIDLNKIPERKVTLSVFPRTHVFTIEEISPIESPKQKDDSLEDDDFPNSVPTLYDTELQVKNSSNPDELLVPKSTTLTRPNLPLLQLSDVDLLDEIVATLISLSSHIFTMYSINELYLFQRLHEIYLQLDDIRIDLQNNLLTKAEMAMSKKNATYLMGTIVKLLASRGDTNASANPKSKLTRSDISGYQAIMSRSHVTGNLLDFQKDKINPAELISNQLLFALSPNYPVSTKINADLTPEEDTYLKAVPTSHILVDVKSVSGSLSLIPKGYNGMTAYIFLRTTKARLTEAFSIQIRPGEDFSLENLSAALFKNIPATATDSGKIYLVAILTEGIDVTSRSGKPVSLNQIRKGIAAGVTDVSRIFSRLKGSLAAGEAHQFIIKLFTSFITDSDNSNSWNVNNGWGELIERIITGSSRGVAVNPRAERLILSIKEFKNEGISDQSTLNNSSAIAPIRPLFYDPLSANRERIYIQLVNVTTTLDLGKTPFITTHLKASNKNYSFQKSSNEVPKDHWEFLTVAPGEYVNEIILLNNIPSKPRSSTADYVIFTIFGNEEYIGEAKLLFYDGKSVFEDKKGCSIDIMSNDEVVGKVQAEVDYQGKVYNLDPNLESILNWKSIFANNFKANEESICSTLTKFGRTNVLTVVKYFAALVMSEFEIYEAALENELPTLSKVAFESIVHLLDVAIARQKSYIYLFDDFTRNYAKLLPKVAQPFLTQIVSIFENAEQEWSHVSRSLCRAIRLLLALFQNMADVLPRIQLHNNLTRLVNAIAKFFSFKKDNLVSDQILILSQVLHIRETLLLGFTPLNVCKDMINWFDIIGTRGLGTLEQDPSVQNKPLSRERELVITKLILLNRMLHKPYNDDSDISNLLSNYAIHVSLEVLLGQSDISASRLSSTILTSVFSATWQKGDSATEQELLTIAQLLPLMSKIFNKYYKSYKRNDIQSKRVFTQLFQTSYPFTEHTVDSVVNNESFSELMLEFSTLLTFIVQAGQKLSDDTGIMKVLEMSSKLQGKEPDVLSSEVLLSILKTLKFIDEGMFYPKDKWLSASALFTVTSYGAFELIAHTMCTYYIPSVDNSESFDRLLWANFLRTLLKISTSMPVAIEHLASIPAIGCLKITGDLRNKTAKLLENIWDKLAWEALPEDVHRFQLKRFGGYQVEFINYDFSCFRDLILLSLQKHESCREVGVKMLGSIIIAEWLISENLFDVERECILGCYEIYNSEGYRPSFEEQQLFIKRLKQILHVDPEDVAYKPVKKFVTTLTEFLEILNDLENVPLGDEFDDERTFHKLNISGYLMEVNSPEVLQSFINGMYEDNKLKENFVQAALSLELLANTYEWDIDTVLPRCYEPEFPAQTPFERKEALFKLIADNFAKGNRLEQAVDCYKELIEAYDKVSFDLRGLASAHAKLAKVYKGLEVVDRVTPSYFKISFIGLGFPTAIRGRQFIYEGLPFEHITSIHDRLSRLHPGVRIISEEEEAEKLTEEVPFGRFLHVKTVEPFKDLASNFTHATISMKRYMDNKDLKLFVSTRRLPGTTGVTNLWTEETTYETYLTFPVLMNRSEIKSVKTIKISPLENAIRLLSIKNQDLATLELFIRHALKEDEDTLGLFNDLSRQLAGTIDSPVNGGVTQYRLFFTSEAEAEDSFSGEEVKLLKSEFNDLVLLLGRCLILHGKLVSKSLKKSHDSLIDLFEQNFSDEIQELEINLESIRNAKMIDTKYSDHLPNFRPSSIRTESVHSVGDNSRVDVSSGSLLSETSSRLTNLTDGTSRSAATRKRTALNWRRNRS</sequence>
<dbReference type="GO" id="GO:0005085">
    <property type="term" value="F:guanyl-nucleotide exchange factor activity"/>
    <property type="evidence" value="ECO:0007669"/>
    <property type="project" value="InterPro"/>
</dbReference>